<accession>A0ABS5ZXT3</accession>
<dbReference type="InterPro" id="IPR039422">
    <property type="entry name" value="MarR/SlyA-like"/>
</dbReference>
<proteinExistence type="predicted"/>
<dbReference type="InterPro" id="IPR036388">
    <property type="entry name" value="WH-like_DNA-bd_sf"/>
</dbReference>
<dbReference type="EMBL" id="JAAOMP010000078">
    <property type="protein sequence ID" value="MBU2759969.1"/>
    <property type="molecule type" value="Genomic_DNA"/>
</dbReference>
<dbReference type="InterPro" id="IPR000835">
    <property type="entry name" value="HTH_MarR-typ"/>
</dbReference>
<sequence>MSPKKTMETVHQQSSFEAEDIVEALHAVMHSYRACLFRAMRDNPHGITPMDAKVLNHVARHPGSTQRDLVMHSGKDKGQLARLITGLRKRNLIKVQVDDQDRRSLKLYLTSAGESIQADILEQRQEINGEIRHKLNTAERQTLMDLVEKLRLGIDSVNRKISD</sequence>
<dbReference type="PANTHER" id="PTHR33164">
    <property type="entry name" value="TRANSCRIPTIONAL REGULATOR, MARR FAMILY"/>
    <property type="match status" value="1"/>
</dbReference>
<dbReference type="SMART" id="SM00347">
    <property type="entry name" value="HTH_MARR"/>
    <property type="match status" value="1"/>
</dbReference>
<dbReference type="InterPro" id="IPR036390">
    <property type="entry name" value="WH_DNA-bd_sf"/>
</dbReference>
<dbReference type="PROSITE" id="PS50995">
    <property type="entry name" value="HTH_MARR_2"/>
    <property type="match status" value="1"/>
</dbReference>
<keyword evidence="3" id="KW-1185">Reference proteome</keyword>
<evidence type="ECO:0000259" key="1">
    <source>
        <dbReference type="PROSITE" id="PS50995"/>
    </source>
</evidence>
<dbReference type="SUPFAM" id="SSF46785">
    <property type="entry name" value="Winged helix' DNA-binding domain"/>
    <property type="match status" value="1"/>
</dbReference>
<evidence type="ECO:0000313" key="3">
    <source>
        <dbReference type="Proteomes" id="UP000755654"/>
    </source>
</evidence>
<protein>
    <submittedName>
        <fullName evidence="2">MarR family transcriptional regulator</fullName>
    </submittedName>
</protein>
<dbReference type="Pfam" id="PF12802">
    <property type="entry name" value="MarR_2"/>
    <property type="match status" value="1"/>
</dbReference>
<evidence type="ECO:0000313" key="2">
    <source>
        <dbReference type="EMBL" id="MBU2759969.1"/>
    </source>
</evidence>
<reference evidence="2 3" key="1">
    <citation type="journal article" date="2021" name="ISME J.">
        <title>Genomic evolution of the class Acidithiobacillia: deep-branching Proteobacteria living in extreme acidic conditions.</title>
        <authorList>
            <person name="Moya-Beltran A."/>
            <person name="Beard S."/>
            <person name="Rojas-Villalobos C."/>
            <person name="Issotta F."/>
            <person name="Gallardo Y."/>
            <person name="Ulloa R."/>
            <person name="Giaveno A."/>
            <person name="Degli Esposti M."/>
            <person name="Johnson D.B."/>
            <person name="Quatrini R."/>
        </authorList>
    </citation>
    <scope>NUCLEOTIDE SEQUENCE [LARGE SCALE GENOMIC DNA]</scope>
    <source>
        <strain evidence="2 3">RW2</strain>
    </source>
</reference>
<feature type="domain" description="HTH marR-type" evidence="1">
    <location>
        <begin position="18"/>
        <end position="152"/>
    </location>
</feature>
<dbReference type="Gene3D" id="1.10.10.10">
    <property type="entry name" value="Winged helix-like DNA-binding domain superfamily/Winged helix DNA-binding domain"/>
    <property type="match status" value="1"/>
</dbReference>
<organism evidence="2 3">
    <name type="scientific">Acidithiobacillus sulfurivorans</name>
    <dbReference type="NCBI Taxonomy" id="1958756"/>
    <lineage>
        <taxon>Bacteria</taxon>
        <taxon>Pseudomonadati</taxon>
        <taxon>Pseudomonadota</taxon>
        <taxon>Acidithiobacillia</taxon>
        <taxon>Acidithiobacillales</taxon>
        <taxon>Acidithiobacillaceae</taxon>
        <taxon>Acidithiobacillus</taxon>
    </lineage>
</organism>
<dbReference type="Proteomes" id="UP000755654">
    <property type="component" value="Unassembled WGS sequence"/>
</dbReference>
<name>A0ABS5ZXT3_9PROT</name>
<comment type="caution">
    <text evidence="2">The sequence shown here is derived from an EMBL/GenBank/DDBJ whole genome shotgun (WGS) entry which is preliminary data.</text>
</comment>
<dbReference type="PANTHER" id="PTHR33164:SF43">
    <property type="entry name" value="HTH-TYPE TRANSCRIPTIONAL REPRESSOR YETL"/>
    <property type="match status" value="1"/>
</dbReference>
<dbReference type="RefSeq" id="WP_215883631.1">
    <property type="nucleotide sequence ID" value="NZ_JAAOMP010000078.1"/>
</dbReference>
<gene>
    <name evidence="2" type="ORF">HAP95_07365</name>
</gene>